<dbReference type="PRINTS" id="PR00455">
    <property type="entry name" value="HTHTETR"/>
</dbReference>
<dbReference type="PROSITE" id="PS50977">
    <property type="entry name" value="HTH_TETR_2"/>
    <property type="match status" value="1"/>
</dbReference>
<dbReference type="InterPro" id="IPR009057">
    <property type="entry name" value="Homeodomain-like_sf"/>
</dbReference>
<name>A0A1H9DE92_9SPIR</name>
<dbReference type="Pfam" id="PF00440">
    <property type="entry name" value="TetR_N"/>
    <property type="match status" value="1"/>
</dbReference>
<keyword evidence="1 2" id="KW-0238">DNA-binding</keyword>
<protein>
    <submittedName>
        <fullName evidence="4">Transcriptional regulator, TetR family</fullName>
    </submittedName>
</protein>
<evidence type="ECO:0000313" key="5">
    <source>
        <dbReference type="Proteomes" id="UP000182360"/>
    </source>
</evidence>
<dbReference type="EMBL" id="FOFU01000002">
    <property type="protein sequence ID" value="SEQ11617.1"/>
    <property type="molecule type" value="Genomic_DNA"/>
</dbReference>
<dbReference type="SUPFAM" id="SSF46689">
    <property type="entry name" value="Homeodomain-like"/>
    <property type="match status" value="1"/>
</dbReference>
<gene>
    <name evidence="4" type="ORF">SAMN04487977_102537</name>
</gene>
<dbReference type="InterPro" id="IPR050624">
    <property type="entry name" value="HTH-type_Tx_Regulator"/>
</dbReference>
<feature type="DNA-binding region" description="H-T-H motif" evidence="2">
    <location>
        <begin position="31"/>
        <end position="50"/>
    </location>
</feature>
<dbReference type="OrthoDB" id="9179041at2"/>
<evidence type="ECO:0000259" key="3">
    <source>
        <dbReference type="PROSITE" id="PS50977"/>
    </source>
</evidence>
<accession>A0A1H9DE92</accession>
<evidence type="ECO:0000256" key="2">
    <source>
        <dbReference type="PROSITE-ProRule" id="PRU00335"/>
    </source>
</evidence>
<dbReference type="RefSeq" id="WP_074641794.1">
    <property type="nucleotide sequence ID" value="NZ_AP025286.1"/>
</dbReference>
<sequence>MSDKYHHGDLRNALIEEGIKMINTSGEDSLSMRKLAEKCGVSMAAPYAHFKNKEEMITAIKQYVEEAFTEYLEAAVNKAEADVEARIVALGIAYVSFFIDNPEYFTFLFSRGYVHLNLDFHSSDENIFKPYKLLKDLCTRYFDEKKPGLSDYEKELDIIRIWSSVQGVTSIIFMKNVKWSHDWKEEIKNIII</sequence>
<proteinExistence type="predicted"/>
<dbReference type="Proteomes" id="UP000182360">
    <property type="component" value="Unassembled WGS sequence"/>
</dbReference>
<dbReference type="PANTHER" id="PTHR43479:SF20">
    <property type="entry name" value="HTH TETR-TYPE DOMAIN-CONTAINING PROTEIN"/>
    <property type="match status" value="1"/>
</dbReference>
<dbReference type="Gene3D" id="1.10.357.10">
    <property type="entry name" value="Tetracycline Repressor, domain 2"/>
    <property type="match status" value="1"/>
</dbReference>
<dbReference type="GO" id="GO:0003677">
    <property type="term" value="F:DNA binding"/>
    <property type="evidence" value="ECO:0007669"/>
    <property type="project" value="UniProtKB-UniRule"/>
</dbReference>
<organism evidence="4 5">
    <name type="scientific">Treponema bryantii</name>
    <dbReference type="NCBI Taxonomy" id="163"/>
    <lineage>
        <taxon>Bacteria</taxon>
        <taxon>Pseudomonadati</taxon>
        <taxon>Spirochaetota</taxon>
        <taxon>Spirochaetia</taxon>
        <taxon>Spirochaetales</taxon>
        <taxon>Treponemataceae</taxon>
        <taxon>Treponema</taxon>
    </lineage>
</organism>
<dbReference type="AlphaFoldDB" id="A0A1H9DE92"/>
<evidence type="ECO:0000313" key="4">
    <source>
        <dbReference type="EMBL" id="SEQ11617.1"/>
    </source>
</evidence>
<evidence type="ECO:0000256" key="1">
    <source>
        <dbReference type="ARBA" id="ARBA00023125"/>
    </source>
</evidence>
<dbReference type="InterPro" id="IPR001647">
    <property type="entry name" value="HTH_TetR"/>
</dbReference>
<reference evidence="4 5" key="1">
    <citation type="submission" date="2016-10" db="EMBL/GenBank/DDBJ databases">
        <authorList>
            <person name="de Groot N.N."/>
        </authorList>
    </citation>
    <scope>NUCLEOTIDE SEQUENCE [LARGE SCALE GENOMIC DNA]</scope>
    <source>
        <strain evidence="4 5">B25</strain>
    </source>
</reference>
<dbReference type="InterPro" id="IPR036271">
    <property type="entry name" value="Tet_transcr_reg_TetR-rel_C_sf"/>
</dbReference>
<dbReference type="PANTHER" id="PTHR43479">
    <property type="entry name" value="ACREF/ENVCD OPERON REPRESSOR-RELATED"/>
    <property type="match status" value="1"/>
</dbReference>
<keyword evidence="5" id="KW-1185">Reference proteome</keyword>
<dbReference type="SUPFAM" id="SSF48498">
    <property type="entry name" value="Tetracyclin repressor-like, C-terminal domain"/>
    <property type="match status" value="1"/>
</dbReference>
<feature type="domain" description="HTH tetR-type" evidence="3">
    <location>
        <begin position="8"/>
        <end position="68"/>
    </location>
</feature>